<evidence type="ECO:0000256" key="1">
    <source>
        <dbReference type="SAM" id="MobiDB-lite"/>
    </source>
</evidence>
<feature type="compositionally biased region" description="Basic and acidic residues" evidence="1">
    <location>
        <begin position="339"/>
        <end position="349"/>
    </location>
</feature>
<dbReference type="Proteomes" id="UP001212841">
    <property type="component" value="Unassembled WGS sequence"/>
</dbReference>
<dbReference type="EMBL" id="JADGJD010000003">
    <property type="protein sequence ID" value="KAJ3057444.1"/>
    <property type="molecule type" value="Genomic_DNA"/>
</dbReference>
<name>A0AAD5SS27_9FUNG</name>
<comment type="caution">
    <text evidence="2">The sequence shown here is derived from an EMBL/GenBank/DDBJ whole genome shotgun (WGS) entry which is preliminary data.</text>
</comment>
<proteinExistence type="predicted"/>
<feature type="region of interest" description="Disordered" evidence="1">
    <location>
        <begin position="210"/>
        <end position="241"/>
    </location>
</feature>
<keyword evidence="3" id="KW-1185">Reference proteome</keyword>
<feature type="compositionally biased region" description="Basic and acidic residues" evidence="1">
    <location>
        <begin position="210"/>
        <end position="223"/>
    </location>
</feature>
<sequence>MTLTAAQKLLEEENVKLRDELRQSSLQLAQSTTKSRQLLETVVSQQQFLVDIGDRLREVEKAKARDAGCASQLKSAERELAELKRERNALMQELHGFRQQHENVHDLKHVLNQRDKELAKCRQRVRDLEHHVRQLSEDSGLLSRLKAENSTLSHAIKELKADNEDLATAASKMVGPHKVTQLESRIVDLESLLAQSRKEADTLRTKCASEAEKQRTTTEDLKKRQQQLESENSSLRKQLTHATTKAQELNIVKSRCERMMNELTALREGKSMAENAAIAAAGLQERFAEIASERDMLQDRVITIGKERDMMQEKLRVALTRERELLEDMSKLTQQNMGLRREQQTRPRASDGTIDVSPRRTIKIPPPSSPPDRFRQSMPPPTNRKPPTTTSAPSRNTHTSGDQSSDQPTFIFELSNKVLDAFTAKIDQLETSFDELSKPTRRPH</sequence>
<protein>
    <submittedName>
        <fullName evidence="2">Uncharacterized protein</fullName>
    </submittedName>
</protein>
<feature type="compositionally biased region" description="Polar residues" evidence="1">
    <location>
        <begin position="391"/>
        <end position="408"/>
    </location>
</feature>
<evidence type="ECO:0000313" key="2">
    <source>
        <dbReference type="EMBL" id="KAJ3057444.1"/>
    </source>
</evidence>
<feature type="compositionally biased region" description="Polar residues" evidence="1">
    <location>
        <begin position="227"/>
        <end position="241"/>
    </location>
</feature>
<gene>
    <name evidence="2" type="ORF">HK097_006372</name>
</gene>
<dbReference type="PANTHER" id="PTHR43941">
    <property type="entry name" value="STRUCTURAL MAINTENANCE OF CHROMOSOMES PROTEIN 2"/>
    <property type="match status" value="1"/>
</dbReference>
<dbReference type="AlphaFoldDB" id="A0AAD5SS27"/>
<feature type="region of interest" description="Disordered" evidence="1">
    <location>
        <begin position="332"/>
        <end position="409"/>
    </location>
</feature>
<organism evidence="2 3">
    <name type="scientific">Rhizophlyctis rosea</name>
    <dbReference type="NCBI Taxonomy" id="64517"/>
    <lineage>
        <taxon>Eukaryota</taxon>
        <taxon>Fungi</taxon>
        <taxon>Fungi incertae sedis</taxon>
        <taxon>Chytridiomycota</taxon>
        <taxon>Chytridiomycota incertae sedis</taxon>
        <taxon>Chytridiomycetes</taxon>
        <taxon>Rhizophlyctidales</taxon>
        <taxon>Rhizophlyctidaceae</taxon>
        <taxon>Rhizophlyctis</taxon>
    </lineage>
</organism>
<accession>A0AAD5SS27</accession>
<evidence type="ECO:0000313" key="3">
    <source>
        <dbReference type="Proteomes" id="UP001212841"/>
    </source>
</evidence>
<reference evidence="2" key="1">
    <citation type="submission" date="2020-05" db="EMBL/GenBank/DDBJ databases">
        <title>Phylogenomic resolution of chytrid fungi.</title>
        <authorList>
            <person name="Stajich J.E."/>
            <person name="Amses K."/>
            <person name="Simmons R."/>
            <person name="Seto K."/>
            <person name="Myers J."/>
            <person name="Bonds A."/>
            <person name="Quandt C.A."/>
            <person name="Barry K."/>
            <person name="Liu P."/>
            <person name="Grigoriev I."/>
            <person name="Longcore J.E."/>
            <person name="James T.Y."/>
        </authorList>
    </citation>
    <scope>NUCLEOTIDE SEQUENCE</scope>
    <source>
        <strain evidence="2">JEL0318</strain>
    </source>
</reference>
<dbReference type="PANTHER" id="PTHR43941:SF1">
    <property type="entry name" value="STRUCTURAL MAINTENANCE OF CHROMOSOMES PROTEIN 2"/>
    <property type="match status" value="1"/>
</dbReference>